<dbReference type="InterPro" id="IPR027417">
    <property type="entry name" value="P-loop_NTPase"/>
</dbReference>
<feature type="transmembrane region" description="Helical" evidence="9">
    <location>
        <begin position="1079"/>
        <end position="1099"/>
    </location>
</feature>
<dbReference type="InterPro" id="IPR034003">
    <property type="entry name" value="ABCG_PDR_2"/>
</dbReference>
<evidence type="ECO:0000256" key="8">
    <source>
        <dbReference type="ARBA" id="ARBA00023136"/>
    </source>
</evidence>
<comment type="caution">
    <text evidence="14">The sequence shown here is derived from an EMBL/GenBank/DDBJ whole genome shotgun (WGS) entry which is preliminary data.</text>
</comment>
<keyword evidence="15" id="KW-1185">Reference proteome</keyword>
<evidence type="ECO:0000256" key="7">
    <source>
        <dbReference type="ARBA" id="ARBA00022989"/>
    </source>
</evidence>
<sequence length="1600" mass="180348">MMTQGPQVLHKEVSAKMKAALGQTLPQLEIRFENLTLGVDMVVVDDDASKPELPTITNHVKKRYSGCCTKKTVARRRILKGISGVFKPGTMTLVLGQPGSGKSALLKILSGQFPMDKNVVLDGNITYNGLSREKILNRLPQFVSYVTQTDKHFPMLSVRETLKFAHTFSGGGLSDQHFCHGTPEENQAAIEAVRAMHANYPDIVTQQLGLQICQDTIVGDSMLRGISGGEKKRVTMAEMEFGNKFGCMMDEISTGLDSAATFDIINTQRSIAQKFRKTVVISLLQPAPEVFALFDNVLILNDGEVLYHGPREQIVEYFKDLGFVCPPKRDVADFLVDLSTDEQYKYQVNLRSKRHPRQPSAFAEIFARSAIHDAMLAELHAPLEPELLKDTEVHLNPTPEFHQSFWASTLTLMRRQLMVTGRNKAFLRGKAVLIIFMGLLYSSVFYQFNFEDVQVVMGIIFFSVMYLALAQTPMLPVYFAGRDVFYKQRRANFYRTSSYVVSMSVSQIPITLVESLVFGTFVYWMCGFVQSVGAYILFEVLLFLTNLAFSAFFFYISCVTVDVHVAKPLAMVSLLISILFSGFVVTRTQLPGWFVWIYWIDPISWGLRSLAVSQYRHDSFDQCVVSEGGTNYCTTYGMNMGEYYLNFYDIQTEKSWIVYGVIFNVVVYFLFMLLAYNALEYKRIEASANFAPPKKEPTSNYVEVITPKTCTGDVKLLSAIGDEAVLTMARREKNFVPVTVAFQDLWYTVPNPKVKQESIDLLKGISGFAMPGKMTALMGATGAGKTTLMDVIAGRKTGGKVRGEILLNGFPATDLAIRRCTGYCEQIDIHNDSATIREALTFSAFLRQGSDISAAMKYDSVNECLELLELDSIADRCVRGCSVEQLKRLTIGVELAAQPSVLFLDEPTSGLDARAAKVIMDGVRKVANTGRTILCTIHQPSTEVFAHFDSLLLLKKGGATVFFGDVGDCCSDLINYFESIPEVPRLQDGCNPATWILEVIGAGVDHSVDINVDFAEAFEASSLRAMLDENLKKEGVASPVFGQQQLLFANKRAASNFTQGYMVMQRFFRMYWRVPTYNWTRMVVYIFMGFLFGLVFVNANYTSYQEVNSGLGMLFCTTAFLGIVSLNSAVPVTSEERAPFYRERASQTYNSFWYFLGFTIVEIPYVVVSSLLFTIICLPLSGFTNVGDLAIYWLNMTLHVLCQIYLGQLLSFTMPSVEVAALLGVLFNSIFVLFMGFNPPASTIAHGYKWLFDITPQRYSFMLFSALLFGNCPDEDYLQVMRSLESDSELDMTQFPSGCQLLENAPQSVGNIPIRTYLDNVFDIRHDDIYYYMFINIMMILALRFLALLSLRFVNHQKKQEVTCNFENRRKRWRELNDILDKNKKAKTNREDGTSAGYSYVKWSEVKGVLDYEFYQQKRKPIPEDKFKFLCEYLAYASEAMNGYVDAPKEAKRYHFIAHVLIMLCSLFDDVKLEVEEAVDGNEVHANGHFEFVLTRGKTKICIVEAKRNDFDQGKAQALVGCEAVADREGLYVVYGIVTDFTKWYLYRSGENSILMDSSTLSARSEVLDIGSMRDVREMIYGALSDHEDECKKDKPTCIE</sequence>
<dbReference type="EMBL" id="MBDN02000125">
    <property type="protein sequence ID" value="RLN79964.1"/>
    <property type="molecule type" value="Genomic_DNA"/>
</dbReference>
<dbReference type="FunFam" id="3.40.50.300:FF:000528">
    <property type="entry name" value="ABC transporter G family member 31"/>
    <property type="match status" value="1"/>
</dbReference>
<comment type="similarity">
    <text evidence="2">Belongs to the ABC transporter superfamily. ABCG family. PDR (TC 3.A.1.205) subfamily.</text>
</comment>
<dbReference type="GO" id="GO:0016020">
    <property type="term" value="C:membrane"/>
    <property type="evidence" value="ECO:0007669"/>
    <property type="project" value="UniProtKB-SubCell"/>
</dbReference>
<protein>
    <recommendedName>
        <fullName evidence="10">ABC transporter domain-containing protein</fullName>
    </recommendedName>
</protein>
<comment type="subcellular location">
    <subcellularLocation>
        <location evidence="1">Membrane</location>
        <topology evidence="1">Multi-pass membrane protein</topology>
    </subcellularLocation>
</comment>
<reference evidence="15 16" key="2">
    <citation type="submission" date="2018-07" db="EMBL/GenBank/DDBJ databases">
        <title>Genome sequencing of oomycete isolates from Chile give support for New Zealand origin for Phytophthora kernoviae and make available the first Nothophytophthora sp. genome.</title>
        <authorList>
            <person name="Studholme D.J."/>
            <person name="Sanfuentes E."/>
            <person name="Panda P."/>
            <person name="Hill R."/>
            <person name="Sambles C."/>
            <person name="Grant M."/>
            <person name="Williams N.M."/>
            <person name="Mcdougal R.L."/>
        </authorList>
    </citation>
    <scope>NUCLEOTIDE SEQUENCE [LARGE SCALE GENOMIC DNA]</scope>
    <source>
        <strain evidence="13">Chile2</strain>
        <strain evidence="14">Chile4</strain>
    </source>
</reference>
<keyword evidence="4 9" id="KW-0812">Transmembrane</keyword>
<feature type="transmembrane region" description="Helical" evidence="9">
    <location>
        <begin position="455"/>
        <end position="479"/>
    </location>
</feature>
<evidence type="ECO:0000259" key="10">
    <source>
        <dbReference type="PROSITE" id="PS50893"/>
    </source>
</evidence>
<evidence type="ECO:0000256" key="3">
    <source>
        <dbReference type="ARBA" id="ARBA00022448"/>
    </source>
</evidence>
<dbReference type="Gene3D" id="3.40.50.300">
    <property type="entry name" value="P-loop containing nucleotide triphosphate hydrolases"/>
    <property type="match status" value="2"/>
</dbReference>
<dbReference type="PROSITE" id="PS50893">
    <property type="entry name" value="ABC_TRANSPORTER_2"/>
    <property type="match status" value="2"/>
</dbReference>
<feature type="transmembrane region" description="Helical" evidence="9">
    <location>
        <begin position="656"/>
        <end position="676"/>
    </location>
</feature>
<feature type="transmembrane region" description="Helical" evidence="9">
    <location>
        <begin position="1329"/>
        <end position="1351"/>
    </location>
</feature>
<dbReference type="Proteomes" id="UP000285883">
    <property type="component" value="Unassembled WGS sequence"/>
</dbReference>
<dbReference type="FunFam" id="3.40.50.300:FF:000289">
    <property type="entry name" value="ABC transporter G family member 31"/>
    <property type="match status" value="1"/>
</dbReference>
<evidence type="ECO:0000256" key="2">
    <source>
        <dbReference type="ARBA" id="ARBA00006012"/>
    </source>
</evidence>
<keyword evidence="3" id="KW-0813">Transport</keyword>
<feature type="transmembrane region" description="Helical" evidence="9">
    <location>
        <begin position="536"/>
        <end position="556"/>
    </location>
</feature>
<dbReference type="GO" id="GO:0005524">
    <property type="term" value="F:ATP binding"/>
    <property type="evidence" value="ECO:0007669"/>
    <property type="project" value="UniProtKB-KW"/>
</dbReference>
<dbReference type="Pfam" id="PF01061">
    <property type="entry name" value="ABC2_membrane"/>
    <property type="match status" value="2"/>
</dbReference>
<dbReference type="Proteomes" id="UP000785171">
    <property type="component" value="Unassembled WGS sequence"/>
</dbReference>
<dbReference type="EMBL" id="MAYM02001629">
    <property type="protein sequence ID" value="RLN14258.1"/>
    <property type="molecule type" value="Genomic_DNA"/>
</dbReference>
<dbReference type="InterPro" id="IPR013525">
    <property type="entry name" value="ABC2_TM"/>
</dbReference>
<dbReference type="SMART" id="SM00382">
    <property type="entry name" value="AAA"/>
    <property type="match status" value="2"/>
</dbReference>
<proteinExistence type="inferred from homology"/>
<organism evidence="14 15">
    <name type="scientific">Phytophthora kernoviae</name>
    <dbReference type="NCBI Taxonomy" id="325452"/>
    <lineage>
        <taxon>Eukaryota</taxon>
        <taxon>Sar</taxon>
        <taxon>Stramenopiles</taxon>
        <taxon>Oomycota</taxon>
        <taxon>Peronosporomycetes</taxon>
        <taxon>Peronosporales</taxon>
        <taxon>Peronosporaceae</taxon>
        <taxon>Phytophthora</taxon>
    </lineage>
</organism>
<evidence type="ECO:0000256" key="9">
    <source>
        <dbReference type="SAM" id="Phobius"/>
    </source>
</evidence>
<dbReference type="EMBL" id="JPWU03000444">
    <property type="protein sequence ID" value="KAG2515326.1"/>
    <property type="molecule type" value="Genomic_DNA"/>
</dbReference>
<evidence type="ECO:0000313" key="12">
    <source>
        <dbReference type="EMBL" id="KAG2515326.1"/>
    </source>
</evidence>
<feature type="domain" description="ABC transporter" evidence="10">
    <location>
        <begin position="55"/>
        <end position="327"/>
    </location>
</feature>
<dbReference type="SUPFAM" id="SSF52540">
    <property type="entry name" value="P-loop containing nucleoside triphosphate hydrolases"/>
    <property type="match status" value="2"/>
</dbReference>
<dbReference type="InterPro" id="IPR003593">
    <property type="entry name" value="AAA+_ATPase"/>
</dbReference>
<accession>A0A3R7JZF4</accession>
<keyword evidence="5" id="KW-0547">Nucleotide-binding</keyword>
<evidence type="ECO:0000256" key="1">
    <source>
        <dbReference type="ARBA" id="ARBA00004141"/>
    </source>
</evidence>
<evidence type="ECO:0000313" key="15">
    <source>
        <dbReference type="Proteomes" id="UP000285624"/>
    </source>
</evidence>
<feature type="transmembrane region" description="Helical" evidence="9">
    <location>
        <begin position="499"/>
        <end position="524"/>
    </location>
</feature>
<feature type="transmembrane region" description="Helical" evidence="9">
    <location>
        <begin position="1189"/>
        <end position="1207"/>
    </location>
</feature>
<evidence type="ECO:0000256" key="4">
    <source>
        <dbReference type="ARBA" id="ARBA00022692"/>
    </source>
</evidence>
<keyword evidence="8 9" id="KW-0472">Membrane</keyword>
<keyword evidence="6" id="KW-0067">ATP-binding</keyword>
<dbReference type="Pfam" id="PF19055">
    <property type="entry name" value="ABC2_membrane_7"/>
    <property type="match status" value="1"/>
</dbReference>
<keyword evidence="7 9" id="KW-1133">Transmembrane helix</keyword>
<reference evidence="11" key="3">
    <citation type="submission" date="2020-06" db="EMBL/GenBank/DDBJ databases">
        <authorList>
            <person name="Studholme D.J."/>
        </authorList>
    </citation>
    <scope>NUCLEOTIDE SEQUENCE</scope>
    <source>
        <strain evidence="11">NZFS 2646</strain>
        <strain evidence="12">NZFS 3630</strain>
    </source>
</reference>
<evidence type="ECO:0000256" key="6">
    <source>
        <dbReference type="ARBA" id="ARBA00022840"/>
    </source>
</evidence>
<reference evidence="11" key="1">
    <citation type="journal article" date="2015" name="Genom Data">
        <title>Genome sequences of six Phytophthora species associated with forests in New Zealand.</title>
        <authorList>
            <person name="Studholme D.J."/>
            <person name="McDougal R.L."/>
            <person name="Sambles C."/>
            <person name="Hansen E."/>
            <person name="Hardy G."/>
            <person name="Grant M."/>
            <person name="Ganley R.J."/>
            <person name="Williams N.M."/>
        </authorList>
    </citation>
    <scope>NUCLEOTIDE SEQUENCE</scope>
    <source>
        <strain evidence="11">NZFS 2646</strain>
        <strain evidence="12">NZFS 3630</strain>
    </source>
</reference>
<feature type="domain" description="ABC transporter" evidence="10">
    <location>
        <begin position="740"/>
        <end position="982"/>
    </location>
</feature>
<name>A0A3R7JZF4_9STRA</name>
<dbReference type="Proteomes" id="UP000792063">
    <property type="component" value="Unassembled WGS sequence"/>
</dbReference>
<dbReference type="GO" id="GO:0016887">
    <property type="term" value="F:ATP hydrolysis activity"/>
    <property type="evidence" value="ECO:0007669"/>
    <property type="project" value="InterPro"/>
</dbReference>
<feature type="transmembrane region" description="Helical" evidence="9">
    <location>
        <begin position="568"/>
        <end position="586"/>
    </location>
</feature>
<dbReference type="InterPro" id="IPR003439">
    <property type="entry name" value="ABC_transporter-like_ATP-bd"/>
</dbReference>
<dbReference type="CDD" id="cd03232">
    <property type="entry name" value="ABCG_PDR_domain2"/>
    <property type="match status" value="1"/>
</dbReference>
<gene>
    <name evidence="13" type="ORF">BBI17_004739</name>
    <name evidence="14" type="ORF">BBO99_00004868</name>
    <name evidence="11" type="ORF">JM16_008086</name>
    <name evidence="12" type="ORF">JM18_008178</name>
</gene>
<feature type="transmembrane region" description="Helical" evidence="9">
    <location>
        <begin position="1111"/>
        <end position="1132"/>
    </location>
</feature>
<dbReference type="Pfam" id="PF00005">
    <property type="entry name" value="ABC_tran"/>
    <property type="match status" value="2"/>
</dbReference>
<feature type="transmembrane region" description="Helical" evidence="9">
    <location>
        <begin position="431"/>
        <end position="449"/>
    </location>
</feature>
<evidence type="ECO:0000313" key="14">
    <source>
        <dbReference type="EMBL" id="RLN79964.1"/>
    </source>
</evidence>
<evidence type="ECO:0000256" key="5">
    <source>
        <dbReference type="ARBA" id="ARBA00022741"/>
    </source>
</evidence>
<dbReference type="EMBL" id="JPWV03000410">
    <property type="protein sequence ID" value="KAG2512350.1"/>
    <property type="molecule type" value="Genomic_DNA"/>
</dbReference>
<evidence type="ECO:0000313" key="11">
    <source>
        <dbReference type="EMBL" id="KAG2512350.1"/>
    </source>
</evidence>
<feature type="transmembrane region" description="Helical" evidence="9">
    <location>
        <begin position="1219"/>
        <end position="1237"/>
    </location>
</feature>
<dbReference type="InterPro" id="IPR043926">
    <property type="entry name" value="ABCG_dom"/>
</dbReference>
<feature type="transmembrane region" description="Helical" evidence="9">
    <location>
        <begin position="1152"/>
        <end position="1183"/>
    </location>
</feature>
<evidence type="ECO:0000313" key="16">
    <source>
        <dbReference type="Proteomes" id="UP000285883"/>
    </source>
</evidence>
<dbReference type="PANTHER" id="PTHR19241">
    <property type="entry name" value="ATP-BINDING CASSETTE TRANSPORTER"/>
    <property type="match status" value="1"/>
</dbReference>
<dbReference type="Proteomes" id="UP000285624">
    <property type="component" value="Unassembled WGS sequence"/>
</dbReference>
<evidence type="ECO:0000313" key="13">
    <source>
        <dbReference type="EMBL" id="RLN14258.1"/>
    </source>
</evidence>
<dbReference type="GO" id="GO:0140359">
    <property type="term" value="F:ABC-type transporter activity"/>
    <property type="evidence" value="ECO:0007669"/>
    <property type="project" value="InterPro"/>
</dbReference>